<sequence length="410" mass="45812">MTVIFYKKIVITMLLFAMLFCIFGPILAGEDNILCTEETCKDIKCDELPPKCQIQNATHNGLILPSMVTCNCCEYCLENLNEGEECSMGDISNPDVTEICGAGLYCKNTTPGESDGICSRMETSCTKKQDDYDGKRENGTLGYMEVRQDCDSEGEFVPYKCIPGETCYCVDSTGNRIFGEAVFTSIPESELKCKCSRDYEEAVVIIGRELNPGEIFKCSPNGDYYPVQCMDEKCFCVDTYDGVPTYPDAKEVNITDISKDTLKCYKNKEPGIFYEKCESEYLESYKAYKALKDEGFSIMLGFTFPNCDIDGTYKSVQENSTHKYCVDKEGSILNAVLQTDSLAKTMDCKCARARLTMSSNEKPSCDANGNYSQKQCRRGKCRCVDSDGNQVCKKAPCEVDQNKDKLTCPK</sequence>
<organism evidence="8 9">
    <name type="scientific">Diabrotica virgifera virgifera</name>
    <name type="common">western corn rootworm</name>
    <dbReference type="NCBI Taxonomy" id="50390"/>
    <lineage>
        <taxon>Eukaryota</taxon>
        <taxon>Metazoa</taxon>
        <taxon>Ecdysozoa</taxon>
        <taxon>Arthropoda</taxon>
        <taxon>Hexapoda</taxon>
        <taxon>Insecta</taxon>
        <taxon>Pterygota</taxon>
        <taxon>Neoptera</taxon>
        <taxon>Endopterygota</taxon>
        <taxon>Coleoptera</taxon>
        <taxon>Polyphaga</taxon>
        <taxon>Cucujiformia</taxon>
        <taxon>Chrysomeloidea</taxon>
        <taxon>Chrysomelidae</taxon>
        <taxon>Galerucinae</taxon>
        <taxon>Diabroticina</taxon>
        <taxon>Diabroticites</taxon>
        <taxon>Diabrotica</taxon>
    </lineage>
</organism>
<dbReference type="Pfam" id="PF00086">
    <property type="entry name" value="Thyroglobulin_1"/>
    <property type="match status" value="4"/>
</dbReference>
<dbReference type="EnsemblMetazoa" id="XM_050654348.1">
    <property type="protein sequence ID" value="XP_050510305.1"/>
    <property type="gene ID" value="LOC126887036"/>
</dbReference>
<dbReference type="Gene3D" id="4.10.800.10">
    <property type="entry name" value="Thyroglobulin type-1"/>
    <property type="match status" value="4"/>
</dbReference>
<dbReference type="RefSeq" id="XP_050510305.1">
    <property type="nucleotide sequence ID" value="XM_050654348.1"/>
</dbReference>
<feature type="domain" description="Thyroglobulin type-1" evidence="7">
    <location>
        <begin position="345"/>
        <end position="408"/>
    </location>
</feature>
<keyword evidence="6" id="KW-0732">Signal</keyword>
<evidence type="ECO:0000313" key="9">
    <source>
        <dbReference type="Proteomes" id="UP001652700"/>
    </source>
</evidence>
<name>A0ABM5KJB8_DIAVI</name>
<protein>
    <recommendedName>
        <fullName evidence="7">Thyroglobulin type-1 domain-containing protein</fullName>
    </recommendedName>
</protein>
<proteinExistence type="predicted"/>
<dbReference type="InterPro" id="IPR051950">
    <property type="entry name" value="Dev_reg/Prot_inhib"/>
</dbReference>
<dbReference type="PROSITE" id="PS51162">
    <property type="entry name" value="THYROGLOBULIN_1_2"/>
    <property type="match status" value="2"/>
</dbReference>
<comment type="subcellular location">
    <subcellularLocation>
        <location evidence="1">Secreted</location>
    </subcellularLocation>
</comment>
<keyword evidence="9" id="KW-1185">Reference proteome</keyword>
<evidence type="ECO:0000256" key="4">
    <source>
        <dbReference type="ARBA" id="ARBA00023157"/>
    </source>
</evidence>
<keyword evidence="3" id="KW-0677">Repeat</keyword>
<feature type="chain" id="PRO_5046844677" description="Thyroglobulin type-1 domain-containing protein" evidence="6">
    <location>
        <begin position="29"/>
        <end position="410"/>
    </location>
</feature>
<dbReference type="PANTHER" id="PTHR12352">
    <property type="entry name" value="SECRETED MODULAR CALCIUM-BINDING PROTEIN"/>
    <property type="match status" value="1"/>
</dbReference>
<dbReference type="InterPro" id="IPR000716">
    <property type="entry name" value="Thyroglobulin_1"/>
</dbReference>
<dbReference type="SUPFAM" id="SSF57610">
    <property type="entry name" value="Thyroglobulin type-1 domain"/>
    <property type="match status" value="4"/>
</dbReference>
<keyword evidence="2" id="KW-0964">Secreted</keyword>
<feature type="domain" description="Thyroglobulin type-1" evidence="7">
    <location>
        <begin position="192"/>
        <end position="264"/>
    </location>
</feature>
<dbReference type="PANTHER" id="PTHR12352:SF24">
    <property type="entry name" value="THYROGLOBULIN TYPE-1 DOMAIN-CONTAINING PROTEIN"/>
    <property type="match status" value="1"/>
</dbReference>
<evidence type="ECO:0000313" key="8">
    <source>
        <dbReference type="EnsemblMetazoa" id="XP_050510305.1"/>
    </source>
</evidence>
<evidence type="ECO:0000256" key="1">
    <source>
        <dbReference type="ARBA" id="ARBA00004613"/>
    </source>
</evidence>
<reference evidence="8" key="1">
    <citation type="submission" date="2025-05" db="UniProtKB">
        <authorList>
            <consortium name="EnsemblMetazoa"/>
        </authorList>
    </citation>
    <scope>IDENTIFICATION</scope>
</reference>
<dbReference type="InterPro" id="IPR036857">
    <property type="entry name" value="Thyroglobulin_1_sf"/>
</dbReference>
<feature type="signal peptide" evidence="6">
    <location>
        <begin position="1"/>
        <end position="28"/>
    </location>
</feature>
<comment type="caution">
    <text evidence="5">Lacks conserved residue(s) required for the propagation of feature annotation.</text>
</comment>
<keyword evidence="4" id="KW-1015">Disulfide bond</keyword>
<accession>A0ABM5KJB8</accession>
<evidence type="ECO:0000256" key="6">
    <source>
        <dbReference type="SAM" id="SignalP"/>
    </source>
</evidence>
<dbReference type="SMART" id="SM00211">
    <property type="entry name" value="TY"/>
    <property type="match status" value="4"/>
</dbReference>
<evidence type="ECO:0000256" key="2">
    <source>
        <dbReference type="ARBA" id="ARBA00022525"/>
    </source>
</evidence>
<evidence type="ECO:0000256" key="5">
    <source>
        <dbReference type="PROSITE-ProRule" id="PRU00500"/>
    </source>
</evidence>
<evidence type="ECO:0000256" key="3">
    <source>
        <dbReference type="ARBA" id="ARBA00022737"/>
    </source>
</evidence>
<dbReference type="Proteomes" id="UP001652700">
    <property type="component" value="Unplaced"/>
</dbReference>
<dbReference type="GeneID" id="126887036"/>
<evidence type="ECO:0000259" key="7">
    <source>
        <dbReference type="PROSITE" id="PS51162"/>
    </source>
</evidence>